<protein>
    <submittedName>
        <fullName evidence="1">Pilus assembly protein CpaE</fullName>
    </submittedName>
</protein>
<dbReference type="InterPro" id="IPR027417">
    <property type="entry name" value="P-loop_NTPase"/>
</dbReference>
<dbReference type="Proteomes" id="UP001549184">
    <property type="component" value="Unassembled WGS sequence"/>
</dbReference>
<keyword evidence="2" id="KW-1185">Reference proteome</keyword>
<reference evidence="1 2" key="1">
    <citation type="submission" date="2024-06" db="EMBL/GenBank/DDBJ databases">
        <title>Sorghum-associated microbial communities from plants grown in Nebraska, USA.</title>
        <authorList>
            <person name="Schachtman D."/>
        </authorList>
    </citation>
    <scope>NUCLEOTIDE SEQUENCE [LARGE SCALE GENOMIC DNA]</scope>
    <source>
        <strain evidence="1 2">1073</strain>
    </source>
</reference>
<dbReference type="PANTHER" id="PTHR43384:SF13">
    <property type="entry name" value="SLR0110 PROTEIN"/>
    <property type="match status" value="1"/>
</dbReference>
<dbReference type="PANTHER" id="PTHR43384">
    <property type="entry name" value="SEPTUM SITE-DETERMINING PROTEIN MIND HOMOLOG, CHLOROPLASTIC-RELATED"/>
    <property type="match status" value="1"/>
</dbReference>
<organism evidence="1 2">
    <name type="scientific">Dyella japonica</name>
    <dbReference type="NCBI Taxonomy" id="231455"/>
    <lineage>
        <taxon>Bacteria</taxon>
        <taxon>Pseudomonadati</taxon>
        <taxon>Pseudomonadota</taxon>
        <taxon>Gammaproteobacteria</taxon>
        <taxon>Lysobacterales</taxon>
        <taxon>Rhodanobacteraceae</taxon>
        <taxon>Dyella</taxon>
    </lineage>
</organism>
<dbReference type="InterPro" id="IPR050625">
    <property type="entry name" value="ParA/MinD_ATPase"/>
</dbReference>
<comment type="caution">
    <text evidence="1">The sequence shown here is derived from an EMBL/GenBank/DDBJ whole genome shotgun (WGS) entry which is preliminary data.</text>
</comment>
<sequence>MAMQVNPTVVTLTKPALESTLLLYAPDENNAQRFSARLRNLVTLAWCDSRQFTASRRVLDEHQPRLVLLDFSKGHTDASAEIARQLMALDPGLVLLGIGSAASDRGAGVLCAMRAGLKDFIDIDAGDDEILDQLKTALEQLRNAADGQPARATKRGQLVLVCGVRPGLGTSTLAAHLGAMAAAIKPSADAPAIANHVMLLDLGHSSGDIGLYLGTSGDFHFDDALRNASRIDATLLRTAVSHHASGAAVLGQPRERNISLGGAEVGPLLERLLGMFDLVLCDLDSRLLDDVAHTLLKMADAIWLVSDQALGSMVALDACLRQLDRAQARDLRVSLVVNRYDEGCGISAMRMAERFGLPLLATLPERSRTLRAAANRGTLLHETAASDAYVRALAPLLARFRLRTKRSTGDGGWRTLLNRMGALWTRH</sequence>
<gene>
    <name evidence="1" type="ORF">ABIC75_003384</name>
</gene>
<dbReference type="Gene3D" id="3.40.50.300">
    <property type="entry name" value="P-loop containing nucleotide triphosphate hydrolases"/>
    <property type="match status" value="1"/>
</dbReference>
<accession>A0ABV2JXU3</accession>
<name>A0ABV2JXU3_9GAMM</name>
<dbReference type="EMBL" id="JBEPMU010000005">
    <property type="protein sequence ID" value="MET3653647.1"/>
    <property type="molecule type" value="Genomic_DNA"/>
</dbReference>
<evidence type="ECO:0000313" key="2">
    <source>
        <dbReference type="Proteomes" id="UP001549184"/>
    </source>
</evidence>
<proteinExistence type="predicted"/>
<evidence type="ECO:0000313" key="1">
    <source>
        <dbReference type="EMBL" id="MET3653647.1"/>
    </source>
</evidence>
<dbReference type="Gene3D" id="3.40.50.2300">
    <property type="match status" value="1"/>
</dbReference>
<dbReference type="SUPFAM" id="SSF52540">
    <property type="entry name" value="P-loop containing nucleoside triphosphate hydrolases"/>
    <property type="match status" value="1"/>
</dbReference>